<dbReference type="SUPFAM" id="SSF48173">
    <property type="entry name" value="Cryptochrome/photolyase FAD-binding domain"/>
    <property type="match status" value="1"/>
</dbReference>
<evidence type="ECO:0000313" key="2">
    <source>
        <dbReference type="Proteomes" id="UP001139344"/>
    </source>
</evidence>
<name>A0A9X2A525_9FLAO</name>
<dbReference type="PANTHER" id="PTHR38657:SF1">
    <property type="entry name" value="SLR1343 PROTEIN"/>
    <property type="match status" value="1"/>
</dbReference>
<dbReference type="Proteomes" id="UP001139344">
    <property type="component" value="Unassembled WGS sequence"/>
</dbReference>
<organism evidence="1 2">
    <name type="scientific">Christiangramia crocea</name>
    <dbReference type="NCBI Taxonomy" id="2904124"/>
    <lineage>
        <taxon>Bacteria</taxon>
        <taxon>Pseudomonadati</taxon>
        <taxon>Bacteroidota</taxon>
        <taxon>Flavobacteriia</taxon>
        <taxon>Flavobacteriales</taxon>
        <taxon>Flavobacteriaceae</taxon>
        <taxon>Christiangramia</taxon>
    </lineage>
</organism>
<dbReference type="AlphaFoldDB" id="A0A9X2A525"/>
<dbReference type="EMBL" id="JAJSON010000012">
    <property type="protein sequence ID" value="MCG9970860.1"/>
    <property type="molecule type" value="Genomic_DNA"/>
</dbReference>
<keyword evidence="2" id="KW-1185">Reference proteome</keyword>
<dbReference type="Gene3D" id="3.40.50.620">
    <property type="entry name" value="HUPs"/>
    <property type="match status" value="1"/>
</dbReference>
<sequence length="515" mass="61239">MAEDLKTLRLILGDQLNHQHSWFQAEPENTTYVMMEMRQETDYVVHHIQKVIGFFSSMRNFAEFLKEKGHDVIYFKINDKNNEQDLEKNLKRLISEGNFEKFEYQLPDEYRLDEQLKKICKGLNIETEAFDTEHFFTRRDDLEKFFKGKKQLTMEYFYRDMRKKHNILMLDSGNPEGGKWNFDKSNRKKWKAEPEIPHERGFRKDVSGILEEINKAGIKTMGKVNEKSFNWPTSREDSLSVLNYFCKNLLIHFGDFQDAMHTNEAYLFHSRLSFSLNTKMISPKEVTDSAVDYYYKHKDEIDISQIEGFIRQILGWREYMRGIYWKEMPGYARSNKLRNQNDLPPFYWDAETKMNCLHHSIKNSLENAYAHHIQRLMITGNYALLTQTHPDEVDKWYLGIYIDAIEWVEITNTRGMSQFADGGLVATKPYVSSGSYINKMSNYCTNCHYKVNKKIEEDACPFNSLYWNFLDVNREEFSKNQRMNMMMSLLDKKDSEEMEKIRKRAASIIEHPSDF</sequence>
<dbReference type="InterPro" id="IPR052551">
    <property type="entry name" value="UV-DNA_repair_photolyase"/>
</dbReference>
<dbReference type="InterPro" id="IPR036134">
    <property type="entry name" value="Crypto/Photolyase_FAD-like_sf"/>
</dbReference>
<gene>
    <name evidence="1" type="ORF">LU635_04350</name>
</gene>
<protein>
    <submittedName>
        <fullName evidence="1">Cryptochrome/photolyase family protein</fullName>
    </submittedName>
</protein>
<accession>A0A9X2A525</accession>
<dbReference type="InterPro" id="IPR014729">
    <property type="entry name" value="Rossmann-like_a/b/a_fold"/>
</dbReference>
<dbReference type="Pfam" id="PF04244">
    <property type="entry name" value="DPRP"/>
    <property type="match status" value="1"/>
</dbReference>
<dbReference type="Gene3D" id="1.10.579.10">
    <property type="entry name" value="DNA Cyclobutane Dipyrimidine Photolyase, subunit A, domain 3"/>
    <property type="match status" value="1"/>
</dbReference>
<dbReference type="RefSeq" id="WP_240096570.1">
    <property type="nucleotide sequence ID" value="NZ_JAJSON010000012.1"/>
</dbReference>
<reference evidence="1" key="1">
    <citation type="submission" date="2021-12" db="EMBL/GenBank/DDBJ databases">
        <title>Description of Gramella crocea sp. nov., a new bacterium isolated from activated sludge.</title>
        <authorList>
            <person name="Zhang X."/>
        </authorList>
    </citation>
    <scope>NUCLEOTIDE SEQUENCE</scope>
    <source>
        <strain evidence="1">YB25</strain>
    </source>
</reference>
<dbReference type="InterPro" id="IPR007357">
    <property type="entry name" value="PhrB-like"/>
</dbReference>
<dbReference type="Gene3D" id="1.10.10.1710">
    <property type="entry name" value="Deoxyribodipyrimidine photolyase-related"/>
    <property type="match status" value="1"/>
</dbReference>
<dbReference type="Gene3D" id="1.25.40.80">
    <property type="match status" value="1"/>
</dbReference>
<dbReference type="PANTHER" id="PTHR38657">
    <property type="entry name" value="SLR1343 PROTEIN"/>
    <property type="match status" value="1"/>
</dbReference>
<proteinExistence type="predicted"/>
<comment type="caution">
    <text evidence="1">The sequence shown here is derived from an EMBL/GenBank/DDBJ whole genome shotgun (WGS) entry which is preliminary data.</text>
</comment>
<evidence type="ECO:0000313" key="1">
    <source>
        <dbReference type="EMBL" id="MCG9970860.1"/>
    </source>
</evidence>